<evidence type="ECO:0000313" key="2">
    <source>
        <dbReference type="EMBL" id="PON37523.1"/>
    </source>
</evidence>
<feature type="region of interest" description="Disordered" evidence="1">
    <location>
        <begin position="1"/>
        <end position="24"/>
    </location>
</feature>
<dbReference type="PANTHER" id="PTHR47481:SF22">
    <property type="entry name" value="RETROTRANSPOSON GAG DOMAIN-CONTAINING PROTEIN"/>
    <property type="match status" value="1"/>
</dbReference>
<organism evidence="2 3">
    <name type="scientific">Trema orientale</name>
    <name type="common">Charcoal tree</name>
    <name type="synonym">Celtis orientalis</name>
    <dbReference type="NCBI Taxonomy" id="63057"/>
    <lineage>
        <taxon>Eukaryota</taxon>
        <taxon>Viridiplantae</taxon>
        <taxon>Streptophyta</taxon>
        <taxon>Embryophyta</taxon>
        <taxon>Tracheophyta</taxon>
        <taxon>Spermatophyta</taxon>
        <taxon>Magnoliopsida</taxon>
        <taxon>eudicotyledons</taxon>
        <taxon>Gunneridae</taxon>
        <taxon>Pentapetalae</taxon>
        <taxon>rosids</taxon>
        <taxon>fabids</taxon>
        <taxon>Rosales</taxon>
        <taxon>Cannabaceae</taxon>
        <taxon>Trema</taxon>
    </lineage>
</organism>
<reference evidence="3" key="1">
    <citation type="submission" date="2016-06" db="EMBL/GenBank/DDBJ databases">
        <title>Parallel loss of symbiosis genes in relatives of nitrogen-fixing non-legume Parasponia.</title>
        <authorList>
            <person name="Van Velzen R."/>
            <person name="Holmer R."/>
            <person name="Bu F."/>
            <person name="Rutten L."/>
            <person name="Van Zeijl A."/>
            <person name="Liu W."/>
            <person name="Santuari L."/>
            <person name="Cao Q."/>
            <person name="Sharma T."/>
            <person name="Shen D."/>
            <person name="Roswanjaya Y."/>
            <person name="Wardhani T."/>
            <person name="Kalhor M.S."/>
            <person name="Jansen J."/>
            <person name="Van den Hoogen J."/>
            <person name="Gungor B."/>
            <person name="Hartog M."/>
            <person name="Hontelez J."/>
            <person name="Verver J."/>
            <person name="Yang W.-C."/>
            <person name="Schijlen E."/>
            <person name="Repin R."/>
            <person name="Schilthuizen M."/>
            <person name="Schranz E."/>
            <person name="Heidstra R."/>
            <person name="Miyata K."/>
            <person name="Fedorova E."/>
            <person name="Kohlen W."/>
            <person name="Bisseling T."/>
            <person name="Smit S."/>
            <person name="Geurts R."/>
        </authorList>
    </citation>
    <scope>NUCLEOTIDE SEQUENCE [LARGE SCALE GENOMIC DNA]</scope>
    <source>
        <strain evidence="3">cv. RG33-2</strain>
    </source>
</reference>
<evidence type="ECO:0008006" key="4">
    <source>
        <dbReference type="Google" id="ProtNLM"/>
    </source>
</evidence>
<dbReference type="OrthoDB" id="1912561at2759"/>
<feature type="region of interest" description="Disordered" evidence="1">
    <location>
        <begin position="153"/>
        <end position="173"/>
    </location>
</feature>
<gene>
    <name evidence="2" type="ORF">TorRG33x02_347210</name>
</gene>
<dbReference type="Proteomes" id="UP000237000">
    <property type="component" value="Unassembled WGS sequence"/>
</dbReference>
<dbReference type="InParanoid" id="A0A2P5ALV9"/>
<evidence type="ECO:0000256" key="1">
    <source>
        <dbReference type="SAM" id="MobiDB-lite"/>
    </source>
</evidence>
<evidence type="ECO:0000313" key="3">
    <source>
        <dbReference type="Proteomes" id="UP000237000"/>
    </source>
</evidence>
<keyword evidence="3" id="KW-1185">Reference proteome</keyword>
<dbReference type="AlphaFoldDB" id="A0A2P5ALV9"/>
<comment type="caution">
    <text evidence="2">The sequence shown here is derived from an EMBL/GenBank/DDBJ whole genome shotgun (WGS) entry which is preliminary data.</text>
</comment>
<accession>A0A2P5ALV9</accession>
<name>A0A2P5ALV9_TREOI</name>
<proteinExistence type="predicted"/>
<protein>
    <recommendedName>
        <fullName evidence="4">Retrotransposon Copia-like N-terminal domain-containing protein</fullName>
    </recommendedName>
</protein>
<dbReference type="PANTHER" id="PTHR47481">
    <property type="match status" value="1"/>
</dbReference>
<sequence length="219" mass="24818">MADSATSSNTDNQPTQNPQIRPIQNTPLVDLAPVLPSAALLNPALPSLTQPLTVKLDSDNYLIWKNQLLNVIIAHGLEDFLDGTWTKLQNQRKDRLTAIQYIQKMKSLCNTLAAIGEPNSSGQLNTPQANTAQFLQNKRFPHPNLSTDQFQYPQTNPNQFQPRNFSPNPQTNPYQGKHFASQLSYLIAIAQFWSYVACEMRMIDPRYKAKRTTTSLWLY</sequence>
<dbReference type="EMBL" id="JXTC01000786">
    <property type="protein sequence ID" value="PON37523.1"/>
    <property type="molecule type" value="Genomic_DNA"/>
</dbReference>